<dbReference type="Pfam" id="PF06985">
    <property type="entry name" value="HET"/>
    <property type="match status" value="1"/>
</dbReference>
<dbReference type="Pfam" id="PF26639">
    <property type="entry name" value="Het-6_barrel"/>
    <property type="match status" value="1"/>
</dbReference>
<evidence type="ECO:0000259" key="2">
    <source>
        <dbReference type="Pfam" id="PF06985"/>
    </source>
</evidence>
<feature type="domain" description="Heterokaryon incompatibility" evidence="2">
    <location>
        <begin position="83"/>
        <end position="177"/>
    </location>
</feature>
<reference evidence="3 4" key="1">
    <citation type="submission" date="2024-04" db="EMBL/GenBank/DDBJ databases">
        <title>Phyllosticta paracitricarpa is synonymous to the EU quarantine fungus P. citricarpa based on phylogenomic analyses.</title>
        <authorList>
            <consortium name="Lawrence Berkeley National Laboratory"/>
            <person name="Van Ingen-Buijs V.A."/>
            <person name="Van Westerhoven A.C."/>
            <person name="Haridas S."/>
            <person name="Skiadas P."/>
            <person name="Martin F."/>
            <person name="Groenewald J.Z."/>
            <person name="Crous P.W."/>
            <person name="Seidl M.F."/>
        </authorList>
    </citation>
    <scope>NUCLEOTIDE SEQUENCE [LARGE SCALE GENOMIC DNA]</scope>
    <source>
        <strain evidence="3 4">CBS 123374</strain>
    </source>
</reference>
<dbReference type="PANTHER" id="PTHR24148:SF82">
    <property type="entry name" value="HETEROKARYON INCOMPATIBILITY DOMAIN-CONTAINING PROTEIN"/>
    <property type="match status" value="1"/>
</dbReference>
<evidence type="ECO:0000256" key="1">
    <source>
        <dbReference type="SAM" id="MobiDB-lite"/>
    </source>
</evidence>
<dbReference type="PANTHER" id="PTHR24148">
    <property type="entry name" value="ANKYRIN REPEAT DOMAIN-CONTAINING PROTEIN 39 HOMOLOG-RELATED"/>
    <property type="match status" value="1"/>
</dbReference>
<name>A0ABR1Z5D7_9PEZI</name>
<feature type="compositionally biased region" description="Basic and acidic residues" evidence="1">
    <location>
        <begin position="1"/>
        <end position="21"/>
    </location>
</feature>
<sequence length="694" mass="79257">MACCTKKAEKESDPRYKRPKTEQGASEYYPSHASFNPQKEMRLLELLPGNFQDKIRCNLSQHPLPPPPPRIGSKAPSSDLVEYEALSYVWGRWTNWKPICVDGVDNYPVTENLFCALKRLRRPKKSRRLWIDQICIDQRKIPEAEKILNQEIYHIDQIFGSQPSQVVIWLGETEKTPKQSKDLLDAIESNSKMVDYPWWDRAWVIQEFVLAGREPRALFGPYEEPWSQVDKLAGEWSNRVSSRLGQRPGVAYSLSIGRMKDIKAKSERNIFTLSAALNKARTRDDEDKIFCILSSLPAQEKEVIGQGQDKCVARVFAKATYASIKSSGNLGIFGLVSGPGPFKRDEDKPQVQVPSWTVDFTFPDNERTYRILPGVKQGRRQRLKDKVYLSLNLPFNELRAAQVFGFKGEQMGWCRRQPRSTAQVDFNSADYRCLRIGGLAFDQVQSVVSVNDSLIDEGHTFASFSVSMAMNLNTVARNSTNKLVGYIDWKLFNKMERKILEPLVAYLENHDPYAAVFSGASGSTSGRGEQPRPYSDFSNSEIRTTLTDAMFRLWDKGARPEGARRIDDFDLSTIFSAMKIEFEHRNDQDNADAIINRRWKSSRGTIFKWSLQCDTAGHVFFQTRSGFVGLAPKGLRAIDEIILPYGSQFPIAIRQSGKGFWSFVGFLYVRGIMDGELWDCFPEMKLQERTYTLY</sequence>
<feature type="region of interest" description="Disordered" evidence="1">
    <location>
        <begin position="518"/>
        <end position="538"/>
    </location>
</feature>
<gene>
    <name evidence="3" type="ORF">HDK90DRAFT_46575</name>
</gene>
<proteinExistence type="predicted"/>
<dbReference type="InterPro" id="IPR010730">
    <property type="entry name" value="HET"/>
</dbReference>
<feature type="region of interest" description="Disordered" evidence="1">
    <location>
        <begin position="1"/>
        <end position="33"/>
    </location>
</feature>
<dbReference type="Proteomes" id="UP001492380">
    <property type="component" value="Unassembled WGS sequence"/>
</dbReference>
<protein>
    <submittedName>
        <fullName evidence="3">Heterokaryon incompatibility protein-domain-containing protein</fullName>
    </submittedName>
</protein>
<comment type="caution">
    <text evidence="3">The sequence shown here is derived from an EMBL/GenBank/DDBJ whole genome shotgun (WGS) entry which is preliminary data.</text>
</comment>
<organism evidence="3 4">
    <name type="scientific">Phyllosticta capitalensis</name>
    <dbReference type="NCBI Taxonomy" id="121624"/>
    <lineage>
        <taxon>Eukaryota</taxon>
        <taxon>Fungi</taxon>
        <taxon>Dikarya</taxon>
        <taxon>Ascomycota</taxon>
        <taxon>Pezizomycotina</taxon>
        <taxon>Dothideomycetes</taxon>
        <taxon>Dothideomycetes incertae sedis</taxon>
        <taxon>Botryosphaeriales</taxon>
        <taxon>Phyllostictaceae</taxon>
        <taxon>Phyllosticta</taxon>
    </lineage>
</organism>
<dbReference type="InterPro" id="IPR052895">
    <property type="entry name" value="HetReg/Transcr_Mod"/>
</dbReference>
<accession>A0ABR1Z5D7</accession>
<keyword evidence="4" id="KW-1185">Reference proteome</keyword>
<evidence type="ECO:0000313" key="3">
    <source>
        <dbReference type="EMBL" id="KAK8247593.1"/>
    </source>
</evidence>
<dbReference type="EMBL" id="JBBWRZ010000001">
    <property type="protein sequence ID" value="KAK8247593.1"/>
    <property type="molecule type" value="Genomic_DNA"/>
</dbReference>
<evidence type="ECO:0000313" key="4">
    <source>
        <dbReference type="Proteomes" id="UP001492380"/>
    </source>
</evidence>